<name>A0ACB7XCC0_9ERIC</name>
<dbReference type="Proteomes" id="UP000828048">
    <property type="component" value="Chromosome 6"/>
</dbReference>
<sequence length="218" mass="24729">MLSGSRRCRLLSTIVSLSSSNFNLEFTILRFVFRFPFSPHYFEAPRVEVLDVEATEGDGGKNGKKRKLPPRPKLQSKDKKPSTRTPAKCWAHFEKIYEGGVLKWGECKYCKKRYAAETQKHGTSNLKESKGRAAGEAMEKRVTEIMRRLYDAYANASDVRVEAPRAMPSAMMTDDSNDPRLSLASRFKTFLEEECAGKPSQIIRISVGFFALWSSRSN</sequence>
<evidence type="ECO:0000313" key="2">
    <source>
        <dbReference type="Proteomes" id="UP000828048"/>
    </source>
</evidence>
<comment type="caution">
    <text evidence="1">The sequence shown here is derived from an EMBL/GenBank/DDBJ whole genome shotgun (WGS) entry which is preliminary data.</text>
</comment>
<dbReference type="EMBL" id="CM037156">
    <property type="protein sequence ID" value="KAH7838265.1"/>
    <property type="molecule type" value="Genomic_DNA"/>
</dbReference>
<keyword evidence="2" id="KW-1185">Reference proteome</keyword>
<proteinExistence type="predicted"/>
<evidence type="ECO:0000313" key="1">
    <source>
        <dbReference type="EMBL" id="KAH7838265.1"/>
    </source>
</evidence>
<reference evidence="1 2" key="1">
    <citation type="journal article" date="2021" name="Hortic Res">
        <title>High-quality reference genome and annotation aids understanding of berry development for evergreen blueberry (Vaccinium darrowii).</title>
        <authorList>
            <person name="Yu J."/>
            <person name="Hulse-Kemp A.M."/>
            <person name="Babiker E."/>
            <person name="Staton M."/>
        </authorList>
    </citation>
    <scope>NUCLEOTIDE SEQUENCE [LARGE SCALE GENOMIC DNA]</scope>
    <source>
        <strain evidence="2">cv. NJ 8807/NJ 8810</strain>
        <tissue evidence="1">Young leaf</tissue>
    </source>
</reference>
<protein>
    <submittedName>
        <fullName evidence="1">Uncharacterized protein</fullName>
    </submittedName>
</protein>
<gene>
    <name evidence="1" type="ORF">Vadar_024205</name>
</gene>
<accession>A0ACB7XCC0</accession>
<organism evidence="1 2">
    <name type="scientific">Vaccinium darrowii</name>
    <dbReference type="NCBI Taxonomy" id="229202"/>
    <lineage>
        <taxon>Eukaryota</taxon>
        <taxon>Viridiplantae</taxon>
        <taxon>Streptophyta</taxon>
        <taxon>Embryophyta</taxon>
        <taxon>Tracheophyta</taxon>
        <taxon>Spermatophyta</taxon>
        <taxon>Magnoliopsida</taxon>
        <taxon>eudicotyledons</taxon>
        <taxon>Gunneridae</taxon>
        <taxon>Pentapetalae</taxon>
        <taxon>asterids</taxon>
        <taxon>Ericales</taxon>
        <taxon>Ericaceae</taxon>
        <taxon>Vaccinioideae</taxon>
        <taxon>Vaccinieae</taxon>
        <taxon>Vaccinium</taxon>
    </lineage>
</organism>